<gene>
    <name evidence="2" type="ORF">WR25_05550</name>
</gene>
<reference evidence="2 3" key="1">
    <citation type="journal article" date="2017" name="Curr. Biol.">
        <title>Genome architecture and evolution of a unichromosomal asexual nematode.</title>
        <authorList>
            <person name="Fradin H."/>
            <person name="Zegar C."/>
            <person name="Gutwein M."/>
            <person name="Lucas J."/>
            <person name="Kovtun M."/>
            <person name="Corcoran D."/>
            <person name="Baugh L.R."/>
            <person name="Kiontke K."/>
            <person name="Gunsalus K."/>
            <person name="Fitch D.H."/>
            <person name="Piano F."/>
        </authorList>
    </citation>
    <scope>NUCLEOTIDE SEQUENCE [LARGE SCALE GENOMIC DNA]</scope>
    <source>
        <strain evidence="2">PF1309</strain>
    </source>
</reference>
<evidence type="ECO:0000256" key="1">
    <source>
        <dbReference type="SAM" id="MobiDB-lite"/>
    </source>
</evidence>
<keyword evidence="3" id="KW-1185">Reference proteome</keyword>
<feature type="compositionally biased region" description="Basic and acidic residues" evidence="1">
    <location>
        <begin position="44"/>
        <end position="64"/>
    </location>
</feature>
<feature type="compositionally biased region" description="Basic and acidic residues" evidence="1">
    <location>
        <begin position="1057"/>
        <end position="1071"/>
    </location>
</feature>
<sequence>MLDRGAGAERGIDIGLQRNATAAAAAFVGGNDQFRSAIADPVGERVGGKAAEHDRMDRADPRTGEHRRRRIGHHRQVERHAVTASDAKRRQHIRHPADAIVQGAIGDARAFAGFVAFPQDRDLIAPRRQMPVEAIGRYVDLAAVEPADPEIVGREGHVLHRIERPHPVELCGLIAPIGIGRLDRGAALVRILGRADAAGTCRGRWNDIAHEAAFRDAGCASGGNAQPVDAVGSEEQDRAERQGVGARVIAVVRARHGVGVFADQRHPAVQAIARLADPARVAADEGGDRLTLGARQVARAIARPQRQLADAVGALDVVAVAVALAAERIGRQQEQADRADAGAGVIIAGQACRTVGQFGAGIDRAASIGRQAADRVMALDQPADPQMRTEASFGRHEVVGRLGLEADRLVRLGAADRGEWLEDACRELEAAELGRGIGDLWLEVGVDIPQPDPAERRIGRRGIARGGADRQQCDVVQDRIRPEQADIAADLDLAEATATERQIGLAEIDAGGLQRLGGARAVRAGIAQAGIDAGIHAEMRADVPAALGRRNVDLQEAGQQPVADRRRVVADAGEPARDGVRRRRRIGAVMDVEAVDGAGELQRDIADHQPDAAVRHAHQLLVVEPFGGGLLRRLCGVGGGDGAGLCRLAGEQRLIFVLGQDSLFLQLQQQPVGRILRRGGRGDGDGCEGDGAQQAGNGFHANPPLFGPWSRARVGKADGDGRGAVLDFRSRTKVGWRGDDPAFPTARPLADDDAPGCAADRDRGDGLGTGEIDDGDRVGQAVAGNGAASIRRDRNAPHARADGNDGARLARRGVDDRDRIAATQSDHRLSRIGGEADLHGHDLLGSDARHGEVQRVDHLAAGDVDHRHAVAQLRRHPQLLAVRSEFGVARPVARRRGRHHLAPRDVDPVDRIVRFGGGDREPSVGADRHPFGLDADDDLERDLAARHVDRGHRRIAFVRGEQQGAVRRQREGFGILPRRQVGDDLARCQIDHLHGVFVAGADVQLLAVTRQDDAARASADGPGRGDLERGGVDDADRIGALVRDIDRLGGSGSEGGGEGRNEEQGSHDRILAHPGAPPLRTKVQ</sequence>
<comment type="caution">
    <text evidence="2">The sequence shown here is derived from an EMBL/GenBank/DDBJ whole genome shotgun (WGS) entry which is preliminary data.</text>
</comment>
<organism evidence="2 3">
    <name type="scientific">Diploscapter pachys</name>
    <dbReference type="NCBI Taxonomy" id="2018661"/>
    <lineage>
        <taxon>Eukaryota</taxon>
        <taxon>Metazoa</taxon>
        <taxon>Ecdysozoa</taxon>
        <taxon>Nematoda</taxon>
        <taxon>Chromadorea</taxon>
        <taxon>Rhabditida</taxon>
        <taxon>Rhabditina</taxon>
        <taxon>Rhabditomorpha</taxon>
        <taxon>Rhabditoidea</taxon>
        <taxon>Rhabditidae</taxon>
        <taxon>Diploscapter</taxon>
    </lineage>
</organism>
<dbReference type="EMBL" id="LIAE01009739">
    <property type="protein sequence ID" value="PAV68548.1"/>
    <property type="molecule type" value="Genomic_DNA"/>
</dbReference>
<evidence type="ECO:0000313" key="3">
    <source>
        <dbReference type="Proteomes" id="UP000218231"/>
    </source>
</evidence>
<dbReference type="AlphaFoldDB" id="A0A2A2K3P3"/>
<feature type="region of interest" description="Disordered" evidence="1">
    <location>
        <begin position="44"/>
        <end position="75"/>
    </location>
</feature>
<dbReference type="AntiFam" id="ANF00075">
    <property type="entry name" value="Shadow ORF (opposite prpE)"/>
</dbReference>
<accession>A0A2A2K3P3</accession>
<feature type="compositionally biased region" description="Basic residues" evidence="1">
    <location>
        <begin position="65"/>
        <end position="75"/>
    </location>
</feature>
<protein>
    <submittedName>
        <fullName evidence="2">Uncharacterized protein</fullName>
    </submittedName>
</protein>
<feature type="region of interest" description="Disordered" evidence="1">
    <location>
        <begin position="739"/>
        <end position="806"/>
    </location>
</feature>
<proteinExistence type="predicted"/>
<name>A0A2A2K3P3_9BILA</name>
<feature type="region of interest" description="Disordered" evidence="1">
    <location>
        <begin position="1043"/>
        <end position="1084"/>
    </location>
</feature>
<feature type="compositionally biased region" description="Basic and acidic residues" evidence="1">
    <location>
        <begin position="790"/>
        <end position="805"/>
    </location>
</feature>
<dbReference type="Proteomes" id="UP000218231">
    <property type="component" value="Unassembled WGS sequence"/>
</dbReference>
<evidence type="ECO:0000313" key="2">
    <source>
        <dbReference type="EMBL" id="PAV68548.1"/>
    </source>
</evidence>